<evidence type="ECO:0000256" key="2">
    <source>
        <dbReference type="SAM" id="SignalP"/>
    </source>
</evidence>
<proteinExistence type="predicted"/>
<feature type="chain" id="PRO_5046619065" description="Cell envelope biogenesis protein TolA" evidence="2">
    <location>
        <begin position="23"/>
        <end position="110"/>
    </location>
</feature>
<evidence type="ECO:0000313" key="3">
    <source>
        <dbReference type="EMBL" id="GHC95414.1"/>
    </source>
</evidence>
<keyword evidence="4" id="KW-1185">Reference proteome</keyword>
<evidence type="ECO:0000256" key="1">
    <source>
        <dbReference type="SAM" id="MobiDB-lite"/>
    </source>
</evidence>
<name>A0ABQ3G8S3_9BURK</name>
<gene>
    <name evidence="3" type="ORF">GCM10007320_48380</name>
</gene>
<feature type="signal peptide" evidence="2">
    <location>
        <begin position="1"/>
        <end position="22"/>
    </location>
</feature>
<evidence type="ECO:0000313" key="4">
    <source>
        <dbReference type="Proteomes" id="UP000626210"/>
    </source>
</evidence>
<feature type="compositionally biased region" description="Basic and acidic residues" evidence="1">
    <location>
        <begin position="39"/>
        <end position="53"/>
    </location>
</feature>
<dbReference type="Proteomes" id="UP000626210">
    <property type="component" value="Unassembled WGS sequence"/>
</dbReference>
<evidence type="ECO:0008006" key="5">
    <source>
        <dbReference type="Google" id="ProtNLM"/>
    </source>
</evidence>
<keyword evidence="2" id="KW-0732">Signal</keyword>
<accession>A0ABQ3G8S3</accession>
<organism evidence="3 4">
    <name type="scientific">Pseudorhodoferax aquiterrae</name>
    <dbReference type="NCBI Taxonomy" id="747304"/>
    <lineage>
        <taxon>Bacteria</taxon>
        <taxon>Pseudomonadati</taxon>
        <taxon>Pseudomonadota</taxon>
        <taxon>Betaproteobacteria</taxon>
        <taxon>Burkholderiales</taxon>
        <taxon>Comamonadaceae</taxon>
    </lineage>
</organism>
<sequence length="110" mass="11010">MKKVVLTLGVALAQMFAVGAFAQGEAGTSKAPPPAQKASPEDRAAARAERKAEGAAAIKDQPPGEVGGVKKAAPRTKVSAEEKAAARAKRKAEGAAAIKQAPPGEVGPSK</sequence>
<reference evidence="4" key="1">
    <citation type="journal article" date="2019" name="Int. J. Syst. Evol. Microbiol.">
        <title>The Global Catalogue of Microorganisms (GCM) 10K type strain sequencing project: providing services to taxonomists for standard genome sequencing and annotation.</title>
        <authorList>
            <consortium name="The Broad Institute Genomics Platform"/>
            <consortium name="The Broad Institute Genome Sequencing Center for Infectious Disease"/>
            <person name="Wu L."/>
            <person name="Ma J."/>
        </authorList>
    </citation>
    <scope>NUCLEOTIDE SEQUENCE [LARGE SCALE GENOMIC DNA]</scope>
    <source>
        <strain evidence="4">KCTC 23314</strain>
    </source>
</reference>
<dbReference type="RefSeq" id="WP_189689443.1">
    <property type="nucleotide sequence ID" value="NZ_BMYK01000020.1"/>
</dbReference>
<feature type="region of interest" description="Disordered" evidence="1">
    <location>
        <begin position="24"/>
        <end position="110"/>
    </location>
</feature>
<protein>
    <recommendedName>
        <fullName evidence="5">Cell envelope biogenesis protein TolA</fullName>
    </recommendedName>
</protein>
<comment type="caution">
    <text evidence="3">The sequence shown here is derived from an EMBL/GenBank/DDBJ whole genome shotgun (WGS) entry which is preliminary data.</text>
</comment>
<dbReference type="EMBL" id="BMYK01000020">
    <property type="protein sequence ID" value="GHC95414.1"/>
    <property type="molecule type" value="Genomic_DNA"/>
</dbReference>